<feature type="transmembrane region" description="Helical" evidence="1">
    <location>
        <begin position="119"/>
        <end position="137"/>
    </location>
</feature>
<dbReference type="Gene3D" id="1.20.120.1760">
    <property type="match status" value="1"/>
</dbReference>
<gene>
    <name evidence="2" type="ORF">R9Z33_00990</name>
</gene>
<evidence type="ECO:0000313" key="3">
    <source>
        <dbReference type="Proteomes" id="UP001305521"/>
    </source>
</evidence>
<dbReference type="Proteomes" id="UP001305521">
    <property type="component" value="Chromosome"/>
</dbReference>
<evidence type="ECO:0000256" key="1">
    <source>
        <dbReference type="SAM" id="Phobius"/>
    </source>
</evidence>
<feature type="transmembrane region" description="Helical" evidence="1">
    <location>
        <begin position="158"/>
        <end position="179"/>
    </location>
</feature>
<keyword evidence="1" id="KW-0472">Membrane</keyword>
<proteinExistence type="predicted"/>
<organism evidence="2 3">
    <name type="scientific">Sediminicoccus rosea</name>
    <dbReference type="NCBI Taxonomy" id="1225128"/>
    <lineage>
        <taxon>Bacteria</taxon>
        <taxon>Pseudomonadati</taxon>
        <taxon>Pseudomonadota</taxon>
        <taxon>Alphaproteobacteria</taxon>
        <taxon>Acetobacterales</taxon>
        <taxon>Roseomonadaceae</taxon>
        <taxon>Sediminicoccus</taxon>
    </lineage>
</organism>
<dbReference type="Pfam" id="PF01066">
    <property type="entry name" value="CDP-OH_P_transf"/>
    <property type="match status" value="1"/>
</dbReference>
<sequence length="236" mass="25223">MIPRRVNGGWLAKPEARLLDAMVHRVPASIGPDTLTGLGIFGAVLVAVGFALGLSSLFSVFLVFLGFGLNWLGDSLDGKVARHRRIERKVQGFVLDNGVDLIAYTLVALGFAASGLVSLPIPFILLSLYMLLSNLALARMLISGVHSLALDAVGTTELRVCFMGLAVLLYLLPGVFLAVVPGIGLSVLDCLSLLWAGIMLVNFGFVLRRDIRSAGLADQRHARQARSGAEAERTED</sequence>
<name>A0ABZ0PJF8_9PROT</name>
<dbReference type="RefSeq" id="WP_318649433.1">
    <property type="nucleotide sequence ID" value="NZ_CP137852.1"/>
</dbReference>
<keyword evidence="1" id="KW-1133">Transmembrane helix</keyword>
<feature type="transmembrane region" description="Helical" evidence="1">
    <location>
        <begin position="39"/>
        <end position="72"/>
    </location>
</feature>
<keyword evidence="3" id="KW-1185">Reference proteome</keyword>
<dbReference type="InterPro" id="IPR000462">
    <property type="entry name" value="CDP-OH_P_trans"/>
</dbReference>
<keyword evidence="1" id="KW-0812">Transmembrane</keyword>
<feature type="transmembrane region" description="Helical" evidence="1">
    <location>
        <begin position="185"/>
        <end position="207"/>
    </location>
</feature>
<dbReference type="InterPro" id="IPR043130">
    <property type="entry name" value="CDP-OH_PTrfase_TM_dom"/>
</dbReference>
<evidence type="ECO:0000313" key="2">
    <source>
        <dbReference type="EMBL" id="WPB85463.1"/>
    </source>
</evidence>
<accession>A0ABZ0PJF8</accession>
<dbReference type="EMBL" id="CP137852">
    <property type="protein sequence ID" value="WPB85463.1"/>
    <property type="molecule type" value="Genomic_DNA"/>
</dbReference>
<reference evidence="2 3" key="1">
    <citation type="submission" date="2023-11" db="EMBL/GenBank/DDBJ databases">
        <title>Arctic aerobic anoxygenic photoheterotroph Sediminicoccus rosea KRV36 adapts its photosynthesis to long days of polar summer.</title>
        <authorList>
            <person name="Tomasch J."/>
            <person name="Kopejtka K."/>
            <person name="Bily T."/>
            <person name="Gardiner A.T."/>
            <person name="Gardian Z."/>
            <person name="Shivaramu S."/>
            <person name="Koblizek M."/>
            <person name="Engelhardt F."/>
            <person name="Kaftan D."/>
        </authorList>
    </citation>
    <scope>NUCLEOTIDE SEQUENCE [LARGE SCALE GENOMIC DNA]</scope>
    <source>
        <strain evidence="2 3">R-30</strain>
    </source>
</reference>
<feature type="transmembrane region" description="Helical" evidence="1">
    <location>
        <begin position="93"/>
        <end position="113"/>
    </location>
</feature>
<protein>
    <submittedName>
        <fullName evidence="2">CDP-alcohol phosphatidyltransferase family protein</fullName>
    </submittedName>
</protein>